<dbReference type="EMBL" id="JAWJEJ010000001">
    <property type="protein sequence ID" value="MDV3455505.1"/>
    <property type="molecule type" value="Genomic_DNA"/>
</dbReference>
<reference evidence="1 2" key="1">
    <citation type="submission" date="2023-10" db="EMBL/GenBank/DDBJ databases">
        <title>Sphingomonas sp. HF-S4 16S ribosomal RNA gene Genome sequencing and assembly.</title>
        <authorList>
            <person name="Lee H."/>
        </authorList>
    </citation>
    <scope>NUCLEOTIDE SEQUENCE [LARGE SCALE GENOMIC DNA]</scope>
    <source>
        <strain evidence="1 2">HF-S4</strain>
    </source>
</reference>
<accession>A0ABU3Y2A1</accession>
<dbReference type="Proteomes" id="UP001273531">
    <property type="component" value="Unassembled WGS sequence"/>
</dbReference>
<name>A0ABU3Y2A1_9SPHN</name>
<protein>
    <submittedName>
        <fullName evidence="1">Uncharacterized protein</fullName>
    </submittedName>
</protein>
<comment type="caution">
    <text evidence="1">The sequence shown here is derived from an EMBL/GenBank/DDBJ whole genome shotgun (WGS) entry which is preliminary data.</text>
</comment>
<organism evidence="1 2">
    <name type="scientific">Sphingomonas agrestis</name>
    <dbReference type="NCBI Taxonomy" id="3080540"/>
    <lineage>
        <taxon>Bacteria</taxon>
        <taxon>Pseudomonadati</taxon>
        <taxon>Pseudomonadota</taxon>
        <taxon>Alphaproteobacteria</taxon>
        <taxon>Sphingomonadales</taxon>
        <taxon>Sphingomonadaceae</taxon>
        <taxon>Sphingomonas</taxon>
    </lineage>
</organism>
<keyword evidence="2" id="KW-1185">Reference proteome</keyword>
<proteinExistence type="predicted"/>
<gene>
    <name evidence="1" type="ORF">RZN05_00800</name>
</gene>
<sequence>MQLWPMDEPAEIRRSHDSRTVAKGPLVIMAHGLLAIADDARDGYRICSAIGELDAEQAEEALRRWTVPRYHAA</sequence>
<evidence type="ECO:0000313" key="2">
    <source>
        <dbReference type="Proteomes" id="UP001273531"/>
    </source>
</evidence>
<evidence type="ECO:0000313" key="1">
    <source>
        <dbReference type="EMBL" id="MDV3455505.1"/>
    </source>
</evidence>
<dbReference type="RefSeq" id="WP_317224726.1">
    <property type="nucleotide sequence ID" value="NZ_JAWJEJ010000001.1"/>
</dbReference>